<feature type="transmembrane region" description="Helical" evidence="8">
    <location>
        <begin position="12"/>
        <end position="33"/>
    </location>
</feature>
<dbReference type="PRINTS" id="PR00237">
    <property type="entry name" value="GPCRRHODOPSN"/>
</dbReference>
<dbReference type="GO" id="GO:0005886">
    <property type="term" value="C:plasma membrane"/>
    <property type="evidence" value="ECO:0000318"/>
    <property type="project" value="GO_Central"/>
</dbReference>
<feature type="transmembrane region" description="Helical" evidence="8">
    <location>
        <begin position="85"/>
        <end position="103"/>
    </location>
</feature>
<evidence type="ECO:0000313" key="10">
    <source>
        <dbReference type="EMBL" id="EDO48623.1"/>
    </source>
</evidence>
<dbReference type="PANTHER" id="PTHR24240">
    <property type="entry name" value="OPSIN"/>
    <property type="match status" value="1"/>
</dbReference>
<evidence type="ECO:0000256" key="5">
    <source>
        <dbReference type="ARBA" id="ARBA00023136"/>
    </source>
</evidence>
<dbReference type="STRING" id="45351.A7RJ58"/>
<dbReference type="Proteomes" id="UP000001593">
    <property type="component" value="Unassembled WGS sequence"/>
</dbReference>
<keyword evidence="5 8" id="KW-0472">Membrane</keyword>
<evidence type="ECO:0000256" key="3">
    <source>
        <dbReference type="ARBA" id="ARBA00022989"/>
    </source>
</evidence>
<dbReference type="InterPro" id="IPR000276">
    <property type="entry name" value="GPCR_Rhodpsn"/>
</dbReference>
<name>A7RJ58_NEMVE</name>
<keyword evidence="3 8" id="KW-1133">Transmembrane helix</keyword>
<dbReference type="SUPFAM" id="SSF81321">
    <property type="entry name" value="Family A G protein-coupled receptor-like"/>
    <property type="match status" value="1"/>
</dbReference>
<evidence type="ECO:0000256" key="2">
    <source>
        <dbReference type="ARBA" id="ARBA00022692"/>
    </source>
</evidence>
<sequence>MEFAWAVFGTVYMAVVLVLTVVGNSAVMVVFMTSDMLRSTVNNHFLLSLAIADLLVGLLVMPCAIEAFRTQTWRCGVFMKDFNAFGNFCFCISSIMHLMLLSVDKYLSIARPLLYPTWMTTRKVYIYCLIAWIYSAFWALLPIIGISSYECFIPYIGECASEDWASNGLNLTFAVSVVTGTYGIALIVMFIVYVLLARIIRDQSKRIDASNKSKSSVLRKYKGLMTIVLLILTYLVCWSPFCIMLFFEIAKKTKIRGPASMVGMIIGFSNSCCNPIIYWLKYKRFRTAFKRIFK</sequence>
<keyword evidence="2 8" id="KW-0812">Transmembrane</keyword>
<dbReference type="eggNOG" id="KOG3656">
    <property type="taxonomic scope" value="Eukaryota"/>
</dbReference>
<gene>
    <name evidence="10" type="ORF">NEMVEDRAFT_v1g83169</name>
</gene>
<accession>A7RJ58</accession>
<dbReference type="PhylomeDB" id="A7RJ58"/>
<dbReference type="Gene3D" id="1.20.1070.10">
    <property type="entry name" value="Rhodopsin 7-helix transmembrane proteins"/>
    <property type="match status" value="1"/>
</dbReference>
<feature type="transmembrane region" description="Helical" evidence="8">
    <location>
        <begin position="169"/>
        <end position="196"/>
    </location>
</feature>
<dbReference type="EMBL" id="DS469513">
    <property type="protein sequence ID" value="EDO48623.1"/>
    <property type="molecule type" value="Genomic_DNA"/>
</dbReference>
<dbReference type="InterPro" id="IPR050125">
    <property type="entry name" value="GPCR_opsins"/>
</dbReference>
<evidence type="ECO:0000259" key="9">
    <source>
        <dbReference type="PROSITE" id="PS50262"/>
    </source>
</evidence>
<dbReference type="SMART" id="SM01381">
    <property type="entry name" value="7TM_GPCR_Srsx"/>
    <property type="match status" value="1"/>
</dbReference>
<dbReference type="AlphaFoldDB" id="A7RJ58"/>
<dbReference type="OMA" id="CASEDWA"/>
<dbReference type="GO" id="GO:0016907">
    <property type="term" value="F:G protein-coupled acetylcholine receptor activity"/>
    <property type="evidence" value="ECO:0000318"/>
    <property type="project" value="GO_Central"/>
</dbReference>
<reference evidence="10 11" key="1">
    <citation type="journal article" date="2007" name="Science">
        <title>Sea anemone genome reveals ancestral eumetazoan gene repertoire and genomic organization.</title>
        <authorList>
            <person name="Putnam N.H."/>
            <person name="Srivastava M."/>
            <person name="Hellsten U."/>
            <person name="Dirks B."/>
            <person name="Chapman J."/>
            <person name="Salamov A."/>
            <person name="Terry A."/>
            <person name="Shapiro H."/>
            <person name="Lindquist E."/>
            <person name="Kapitonov V.V."/>
            <person name="Jurka J."/>
            <person name="Genikhovich G."/>
            <person name="Grigoriev I.V."/>
            <person name="Lucas S.M."/>
            <person name="Steele R.E."/>
            <person name="Finnerty J.R."/>
            <person name="Technau U."/>
            <person name="Martindale M.Q."/>
            <person name="Rokhsar D.S."/>
        </authorList>
    </citation>
    <scope>NUCLEOTIDE SEQUENCE [LARGE SCALE GENOMIC DNA]</scope>
    <source>
        <strain evidence="11">CH2 X CH6</strain>
    </source>
</reference>
<dbReference type="PROSITE" id="PS50262">
    <property type="entry name" value="G_PROTEIN_RECEP_F1_2"/>
    <property type="match status" value="1"/>
</dbReference>
<evidence type="ECO:0000256" key="1">
    <source>
        <dbReference type="ARBA" id="ARBA00004141"/>
    </source>
</evidence>
<evidence type="ECO:0000256" key="4">
    <source>
        <dbReference type="ARBA" id="ARBA00023040"/>
    </source>
</evidence>
<comment type="subcellular location">
    <subcellularLocation>
        <location evidence="1">Membrane</location>
        <topology evidence="1">Multi-pass membrane protein</topology>
    </subcellularLocation>
</comment>
<evidence type="ECO:0000256" key="6">
    <source>
        <dbReference type="ARBA" id="ARBA00023170"/>
    </source>
</evidence>
<dbReference type="GO" id="GO:0045202">
    <property type="term" value="C:synapse"/>
    <property type="evidence" value="ECO:0007669"/>
    <property type="project" value="GOC"/>
</dbReference>
<feature type="transmembrane region" description="Helical" evidence="8">
    <location>
        <begin position="45"/>
        <end position="65"/>
    </location>
</feature>
<feature type="transmembrane region" description="Helical" evidence="8">
    <location>
        <begin position="224"/>
        <end position="247"/>
    </location>
</feature>
<dbReference type="Pfam" id="PF00001">
    <property type="entry name" value="7tm_1"/>
    <property type="match status" value="1"/>
</dbReference>
<feature type="domain" description="G-protein coupled receptors family 1 profile" evidence="9">
    <location>
        <begin position="23"/>
        <end position="278"/>
    </location>
</feature>
<evidence type="ECO:0000256" key="8">
    <source>
        <dbReference type="SAM" id="Phobius"/>
    </source>
</evidence>
<feature type="transmembrane region" description="Helical" evidence="8">
    <location>
        <begin position="259"/>
        <end position="280"/>
    </location>
</feature>
<keyword evidence="7" id="KW-0807">Transducer</keyword>
<dbReference type="HOGENOM" id="CLU_009579_3_3_1"/>
<proteinExistence type="predicted"/>
<evidence type="ECO:0000256" key="7">
    <source>
        <dbReference type="ARBA" id="ARBA00023224"/>
    </source>
</evidence>
<dbReference type="GO" id="GO:0007186">
    <property type="term" value="P:G protein-coupled receptor signaling pathway"/>
    <property type="evidence" value="ECO:0000318"/>
    <property type="project" value="GO_Central"/>
</dbReference>
<feature type="non-terminal residue" evidence="10">
    <location>
        <position position="1"/>
    </location>
</feature>
<keyword evidence="4" id="KW-0297">G-protein coupled receptor</keyword>
<evidence type="ECO:0000313" key="11">
    <source>
        <dbReference type="Proteomes" id="UP000001593"/>
    </source>
</evidence>
<protein>
    <recommendedName>
        <fullName evidence="9">G-protein coupled receptors family 1 profile domain-containing protein</fullName>
    </recommendedName>
</protein>
<dbReference type="InParanoid" id="A7RJ58"/>
<keyword evidence="11" id="KW-1185">Reference proteome</keyword>
<feature type="transmembrane region" description="Helical" evidence="8">
    <location>
        <begin position="124"/>
        <end position="149"/>
    </location>
</feature>
<keyword evidence="6" id="KW-0675">Receptor</keyword>
<dbReference type="InterPro" id="IPR017452">
    <property type="entry name" value="GPCR_Rhodpsn_7TM"/>
</dbReference>
<organism evidence="10 11">
    <name type="scientific">Nematostella vectensis</name>
    <name type="common">Starlet sea anemone</name>
    <dbReference type="NCBI Taxonomy" id="45351"/>
    <lineage>
        <taxon>Eukaryota</taxon>
        <taxon>Metazoa</taxon>
        <taxon>Cnidaria</taxon>
        <taxon>Anthozoa</taxon>
        <taxon>Hexacorallia</taxon>
        <taxon>Actiniaria</taxon>
        <taxon>Edwardsiidae</taxon>
        <taxon>Nematostella</taxon>
    </lineage>
</organism>